<dbReference type="InterPro" id="IPR004017">
    <property type="entry name" value="Cys_rich_dom"/>
</dbReference>
<dbReference type="Pfam" id="PF02754">
    <property type="entry name" value="CCG"/>
    <property type="match status" value="1"/>
</dbReference>
<dbReference type="EMBL" id="DSUH01000267">
    <property type="protein sequence ID" value="HGU33500.1"/>
    <property type="molecule type" value="Genomic_DNA"/>
</dbReference>
<protein>
    <submittedName>
        <fullName evidence="2">(Fe-S)-binding protein</fullName>
    </submittedName>
</protein>
<reference evidence="2" key="1">
    <citation type="journal article" date="2020" name="mSystems">
        <title>Genome- and Community-Level Interaction Insights into Carbon Utilization and Element Cycling Functions of Hydrothermarchaeota in Hydrothermal Sediment.</title>
        <authorList>
            <person name="Zhou Z."/>
            <person name="Liu Y."/>
            <person name="Xu W."/>
            <person name="Pan J."/>
            <person name="Luo Z.H."/>
            <person name="Li M."/>
        </authorList>
    </citation>
    <scope>NUCLEOTIDE SEQUENCE [LARGE SCALE GENOMIC DNA]</scope>
    <source>
        <strain evidence="2">SpSt-477</strain>
    </source>
</reference>
<accession>A0A7C4RT98</accession>
<dbReference type="GO" id="GO:0005886">
    <property type="term" value="C:plasma membrane"/>
    <property type="evidence" value="ECO:0007669"/>
    <property type="project" value="TreeGrafter"/>
</dbReference>
<evidence type="ECO:0000259" key="1">
    <source>
        <dbReference type="Pfam" id="PF02754"/>
    </source>
</evidence>
<proteinExistence type="predicted"/>
<name>A0A7C4RT98_9BACT</name>
<dbReference type="PANTHER" id="PTHR43255:SF2">
    <property type="entry name" value="HETERODISULFIDE REDUCTASE RELATED PROTEIN"/>
    <property type="match status" value="1"/>
</dbReference>
<gene>
    <name evidence="2" type="ORF">ENS29_11660</name>
</gene>
<feature type="domain" description="Cysteine-rich" evidence="1">
    <location>
        <begin position="217"/>
        <end position="301"/>
    </location>
</feature>
<comment type="caution">
    <text evidence="2">The sequence shown here is derived from an EMBL/GenBank/DDBJ whole genome shotgun (WGS) entry which is preliminary data.</text>
</comment>
<dbReference type="GO" id="GO:0016491">
    <property type="term" value="F:oxidoreductase activity"/>
    <property type="evidence" value="ECO:0007669"/>
    <property type="project" value="UniProtKB-ARBA"/>
</dbReference>
<dbReference type="PANTHER" id="PTHR43255">
    <property type="entry name" value="IRON-SULFUR-BINDING OXIDOREDUCTASE FADF-RELATED-RELATED"/>
    <property type="match status" value="1"/>
</dbReference>
<evidence type="ECO:0000313" key="2">
    <source>
        <dbReference type="EMBL" id="HGU33500.1"/>
    </source>
</evidence>
<dbReference type="AlphaFoldDB" id="A0A7C4RT98"/>
<sequence>MYHPRYLIDVLAENVRLTRNPFGIPKPLVNRWHIGMGLPKSAPAMVITGLMYQFMPYIETSTRYLSRFEDTRWEDALRYARWVPGTVSGMGLWSMTPRRDVRGADLPLRRIARILQRCGVDFGYDPELDEYSGVLLYDLGAQDAFLAHARFVADKLRSAGVRRILTVDPHTTYTLKVLYSKVLGMEFDVSPWFEAIDPASVPLVVSQQADRESLSAVTIHDPCFYGRYLEMADAPRRLLGRIGIECADVRNCKHFTSCCGGPAESLSPKLSGEIVRRRVAELQATGKPIVVMCPICMGQLRKVGAVVQDLSEVVAGRMLS</sequence>
<organism evidence="2">
    <name type="scientific">Desulfatirhabdium butyrativorans</name>
    <dbReference type="NCBI Taxonomy" id="340467"/>
    <lineage>
        <taxon>Bacteria</taxon>
        <taxon>Pseudomonadati</taxon>
        <taxon>Thermodesulfobacteriota</taxon>
        <taxon>Desulfobacteria</taxon>
        <taxon>Desulfobacterales</taxon>
        <taxon>Desulfatirhabdiaceae</taxon>
        <taxon>Desulfatirhabdium</taxon>
    </lineage>
</organism>
<dbReference type="InterPro" id="IPR051460">
    <property type="entry name" value="HdrC_iron-sulfur_subunit"/>
</dbReference>